<proteinExistence type="predicted"/>
<dbReference type="EMBL" id="AAXF02000038">
    <property type="protein sequence ID" value="EDO13460.1"/>
    <property type="molecule type" value="Genomic_DNA"/>
</dbReference>
<reference evidence="1 2" key="1">
    <citation type="submission" date="2007-03" db="EMBL/GenBank/DDBJ databases">
        <authorList>
            <person name="Fulton L."/>
            <person name="Clifton S."/>
            <person name="Fulton B."/>
            <person name="Xu J."/>
            <person name="Minx P."/>
            <person name="Pepin K.H."/>
            <person name="Johnson M."/>
            <person name="Thiruvilangam P."/>
            <person name="Bhonagiri V."/>
            <person name="Nash W.E."/>
            <person name="Mardis E.R."/>
            <person name="Wilson R.K."/>
        </authorList>
    </citation>
    <scope>NUCLEOTIDE SEQUENCE [LARGE SCALE GENOMIC DNA]</scope>
    <source>
        <strain evidence="2">ATCC 8483 / DSM 1896 / JCM 5824 / BCRC 10623 / CCUG 4943 / NCTC 11153</strain>
    </source>
</reference>
<dbReference type="Proteomes" id="UP000005475">
    <property type="component" value="Unassembled WGS sequence"/>
</dbReference>
<gene>
    <name evidence="1" type="ORF">BACOVA_00813</name>
</gene>
<comment type="caution">
    <text evidence="1">The sequence shown here is derived from an EMBL/GenBank/DDBJ whole genome shotgun (WGS) entry which is preliminary data.</text>
</comment>
<sequence length="39" mass="4732">MELDNLFQSKKQDLCISFSIHEKGINRKRLKRHGNERDF</sequence>
<name>A0AAN3DB52_BACO1</name>
<organism evidence="1 2">
    <name type="scientific">Bacteroides ovatus (strain ATCC 8483 / DSM 1896 / JCM 5824 / BCRC 10623 / CCUG 4943 / NCTC 11153)</name>
    <dbReference type="NCBI Taxonomy" id="411476"/>
    <lineage>
        <taxon>Bacteria</taxon>
        <taxon>Pseudomonadati</taxon>
        <taxon>Bacteroidota</taxon>
        <taxon>Bacteroidia</taxon>
        <taxon>Bacteroidales</taxon>
        <taxon>Bacteroidaceae</taxon>
        <taxon>Bacteroides</taxon>
    </lineage>
</organism>
<evidence type="ECO:0000313" key="2">
    <source>
        <dbReference type="Proteomes" id="UP000005475"/>
    </source>
</evidence>
<reference evidence="2" key="2">
    <citation type="submission" date="2007-04" db="EMBL/GenBank/DDBJ databases">
        <title>Draft genome sequence of Bacteroides ovatus (ATCC 8483).</title>
        <authorList>
            <person name="Sudarsanam P."/>
            <person name="Ley R."/>
            <person name="Guruge J."/>
            <person name="Turnbaugh P.J."/>
            <person name="Mahowald M."/>
            <person name="Liep D."/>
            <person name="Gordon J."/>
        </authorList>
    </citation>
    <scope>NUCLEOTIDE SEQUENCE [LARGE SCALE GENOMIC DNA]</scope>
    <source>
        <strain evidence="2">ATCC 8483 / DSM 1896 / JCM 5824 / BCRC 10623 / CCUG 4943 / NCTC 11153</strain>
    </source>
</reference>
<accession>A0AAN3DB52</accession>
<evidence type="ECO:0000313" key="1">
    <source>
        <dbReference type="EMBL" id="EDO13460.1"/>
    </source>
</evidence>
<protein>
    <submittedName>
        <fullName evidence="1">Uncharacterized protein</fullName>
    </submittedName>
</protein>
<dbReference type="AlphaFoldDB" id="A0AAN3DB52"/>